<name>A0A517M5G1_9BACT</name>
<dbReference type="OrthoDB" id="103324at2"/>
<gene>
    <name evidence="3" type="ORF">EC9_43150</name>
</gene>
<keyword evidence="2" id="KW-0472">Membrane</keyword>
<organism evidence="3 4">
    <name type="scientific">Rosistilla ulvae</name>
    <dbReference type="NCBI Taxonomy" id="1930277"/>
    <lineage>
        <taxon>Bacteria</taxon>
        <taxon>Pseudomonadati</taxon>
        <taxon>Planctomycetota</taxon>
        <taxon>Planctomycetia</taxon>
        <taxon>Pirellulales</taxon>
        <taxon>Pirellulaceae</taxon>
        <taxon>Rosistilla</taxon>
    </lineage>
</organism>
<evidence type="ECO:0000313" key="3">
    <source>
        <dbReference type="EMBL" id="QDS90111.1"/>
    </source>
</evidence>
<evidence type="ECO:0000313" key="4">
    <source>
        <dbReference type="Proteomes" id="UP000319557"/>
    </source>
</evidence>
<dbReference type="PANTHER" id="PTHR43747">
    <property type="entry name" value="FAD-BINDING PROTEIN"/>
    <property type="match status" value="1"/>
</dbReference>
<dbReference type="PRINTS" id="PR00420">
    <property type="entry name" value="RNGMNOXGNASE"/>
</dbReference>
<dbReference type="InterPro" id="IPR050816">
    <property type="entry name" value="Flavin-dep_Halogenase_NPB"/>
</dbReference>
<feature type="transmembrane region" description="Helical" evidence="2">
    <location>
        <begin position="12"/>
        <end position="29"/>
    </location>
</feature>
<proteinExistence type="predicted"/>
<dbReference type="KEGG" id="ruv:EC9_43150"/>
<sequence length="496" mass="54644">MEAAALNKEVDLLILGSGFGGSLLSLLLARQGLRVAVIDRAVHPRFTIGESSTPLADATLKELAQRYDLPELMPLTAFGPWRRRHPELMCGLKRGFSYFGHSPNAEFSPADQLLVAASSDDEHSDTHWLRSDVDAWLFERAADRGAMQFEGASYRLSREDSQWLVAGEASGVKFSLRAPMIVDATGAAGEVLRYLKIASQTHRLKTNSWAVYGHFENVTSVAEMLDRRQIDRRRHPFGCDDAAVHHVLDDGWMWQLRFCDDSVSAGFAIGQPADTPKPNADGIWRQRLDRFPFLRQQFAAARIVAPAGGLQMTSRMQRLTSLAAGPGWAALPNTAGFIDPLHSTGLAHTMFGVRRLAEILLQTGTSNQLLAELGNYSSTLIDELRLVDQLVEGCYAGLPSFRLWSAWCMLYFAAVTSMEQSPGGGVAAFLHADELRFLTVVGEARGELQRASDAGRGPAACDRFEDRLRQVIAPWNRGGLLDRECNGMYARTAKPV</sequence>
<reference evidence="3 4" key="1">
    <citation type="submission" date="2019-02" db="EMBL/GenBank/DDBJ databases">
        <title>Deep-cultivation of Planctomycetes and their phenomic and genomic characterization uncovers novel biology.</title>
        <authorList>
            <person name="Wiegand S."/>
            <person name="Jogler M."/>
            <person name="Boedeker C."/>
            <person name="Pinto D."/>
            <person name="Vollmers J."/>
            <person name="Rivas-Marin E."/>
            <person name="Kohn T."/>
            <person name="Peeters S.H."/>
            <person name="Heuer A."/>
            <person name="Rast P."/>
            <person name="Oberbeckmann S."/>
            <person name="Bunk B."/>
            <person name="Jeske O."/>
            <person name="Meyerdierks A."/>
            <person name="Storesund J.E."/>
            <person name="Kallscheuer N."/>
            <person name="Luecker S."/>
            <person name="Lage O.M."/>
            <person name="Pohl T."/>
            <person name="Merkel B.J."/>
            <person name="Hornburger P."/>
            <person name="Mueller R.-W."/>
            <person name="Bruemmer F."/>
            <person name="Labrenz M."/>
            <person name="Spormann A.M."/>
            <person name="Op den Camp H."/>
            <person name="Overmann J."/>
            <person name="Amann R."/>
            <person name="Jetten M.S.M."/>
            <person name="Mascher T."/>
            <person name="Medema M.H."/>
            <person name="Devos D.P."/>
            <person name="Kaster A.-K."/>
            <person name="Ovreas L."/>
            <person name="Rohde M."/>
            <person name="Galperin M.Y."/>
            <person name="Jogler C."/>
        </authorList>
    </citation>
    <scope>NUCLEOTIDE SEQUENCE [LARGE SCALE GENOMIC DNA]</scope>
    <source>
        <strain evidence="3 4">EC9</strain>
    </source>
</reference>
<dbReference type="AlphaFoldDB" id="A0A517M5G1"/>
<dbReference type="PANTHER" id="PTHR43747:SF5">
    <property type="entry name" value="FAD-BINDING DOMAIN-CONTAINING PROTEIN"/>
    <property type="match status" value="1"/>
</dbReference>
<evidence type="ECO:0000256" key="1">
    <source>
        <dbReference type="ARBA" id="ARBA00023002"/>
    </source>
</evidence>
<dbReference type="SUPFAM" id="SSF51905">
    <property type="entry name" value="FAD/NAD(P)-binding domain"/>
    <property type="match status" value="1"/>
</dbReference>
<dbReference type="InterPro" id="IPR036188">
    <property type="entry name" value="FAD/NAD-bd_sf"/>
</dbReference>
<keyword evidence="2" id="KW-0812">Transmembrane</keyword>
<dbReference type="GO" id="GO:0016491">
    <property type="term" value="F:oxidoreductase activity"/>
    <property type="evidence" value="ECO:0007669"/>
    <property type="project" value="UniProtKB-KW"/>
</dbReference>
<protein>
    <submittedName>
        <fullName evidence="3">Tryptophan halogenase</fullName>
    </submittedName>
</protein>
<keyword evidence="1" id="KW-0560">Oxidoreductase</keyword>
<dbReference type="EMBL" id="CP036261">
    <property type="protein sequence ID" value="QDS90111.1"/>
    <property type="molecule type" value="Genomic_DNA"/>
</dbReference>
<keyword evidence="2" id="KW-1133">Transmembrane helix</keyword>
<keyword evidence="4" id="KW-1185">Reference proteome</keyword>
<dbReference type="Gene3D" id="3.50.50.60">
    <property type="entry name" value="FAD/NAD(P)-binding domain"/>
    <property type="match status" value="1"/>
</dbReference>
<dbReference type="Proteomes" id="UP000319557">
    <property type="component" value="Chromosome"/>
</dbReference>
<evidence type="ECO:0000256" key="2">
    <source>
        <dbReference type="SAM" id="Phobius"/>
    </source>
</evidence>
<accession>A0A517M5G1</accession>